<dbReference type="EMBL" id="FRXO01000005">
    <property type="protein sequence ID" value="SHO66300.1"/>
    <property type="molecule type" value="Genomic_DNA"/>
</dbReference>
<keyword evidence="1" id="KW-0812">Transmembrane</keyword>
<feature type="transmembrane region" description="Helical" evidence="1">
    <location>
        <begin position="111"/>
        <end position="135"/>
    </location>
</feature>
<evidence type="ECO:0000313" key="2">
    <source>
        <dbReference type="EMBL" id="SHO66300.1"/>
    </source>
</evidence>
<evidence type="ECO:0008006" key="4">
    <source>
        <dbReference type="Google" id="ProtNLM"/>
    </source>
</evidence>
<dbReference type="AlphaFoldDB" id="A0A1M7ZN17"/>
<evidence type="ECO:0000256" key="1">
    <source>
        <dbReference type="SAM" id="Phobius"/>
    </source>
</evidence>
<sequence>MGQAVKHGRQAGTAGGRAAATSRLGRLAALLEHPRATLWAYLMVPLAAGLVALALGQDANWDLRNYHWYNAFAFFEGKLATDLAPAGLQTYFNPLIDLPYYWANRQFPAPVAGFAFGVLNGLDFVVLLAVARAVLTGLPAPRRNRVALLLALAGVLTPQFLSELGTTMGDDTTALAVLGALALVATRWPRLKADAERGSLAGSPAAAAILLAAGVLSGAATGLKLTNAVYSVALCATFLIVPVHPVARLRFAFLFGLGVLAGIALTSGWWFLTLWRQFGNPLYPQFSSLFPSPLTADVGVVDNLWRPNGTVERLMWPFITTLDPRRIGQITVHQIVWAVLYVLFVWWAASSVFRRLKPAPGASAAPVRVEHARPAIGLDGREALVLGFVGIGYVVWMLMFSIGRYLVPIELLAPLAVFLLLRRVLPPARADRVAAWVLAFNALVVLGGGVTGWGHAGWAREAIRADLPALAEPERTTVLIAGREEPYGFLAAELPRQVAAIGLATAFPASTAYFERARAIADERGGPVFAVVAASRDGRAEDMARYQSLFAASGLAESAAACGLVEKLKGFGVRVDVVSRPGGGCALALPAALARDPATEDRALAALGASFTAAAGFPFDPAACTRRVAHVGTRAVPFQWCRVR</sequence>
<feature type="transmembrane region" description="Helical" evidence="1">
    <location>
        <begin position="383"/>
        <end position="399"/>
    </location>
</feature>
<keyword evidence="1" id="KW-0472">Membrane</keyword>
<feature type="transmembrane region" description="Helical" evidence="1">
    <location>
        <begin position="172"/>
        <end position="188"/>
    </location>
</feature>
<feature type="transmembrane region" description="Helical" evidence="1">
    <location>
        <begin position="405"/>
        <end position="421"/>
    </location>
</feature>
<protein>
    <recommendedName>
        <fullName evidence="4">4-amino-4-deoxy-L-arabinose transferase</fullName>
    </recommendedName>
</protein>
<name>A0A1M7ZN17_9HYPH</name>
<feature type="transmembrane region" description="Helical" evidence="1">
    <location>
        <begin position="36"/>
        <end position="56"/>
    </location>
</feature>
<reference evidence="2 3" key="1">
    <citation type="submission" date="2016-12" db="EMBL/GenBank/DDBJ databases">
        <authorList>
            <person name="Song W.-J."/>
            <person name="Kurnit D.M."/>
        </authorList>
    </citation>
    <scope>NUCLEOTIDE SEQUENCE [LARGE SCALE GENOMIC DNA]</scope>
    <source>
        <strain evidence="2 3">DSM 19599</strain>
    </source>
</reference>
<dbReference type="STRING" id="1123029.SAMN02745172_02956"/>
<dbReference type="RefSeq" id="WP_084564695.1">
    <property type="nucleotide sequence ID" value="NZ_FRXO01000005.1"/>
</dbReference>
<gene>
    <name evidence="2" type="ORF">SAMN02745172_02956</name>
</gene>
<keyword evidence="1" id="KW-1133">Transmembrane helix</keyword>
<keyword evidence="3" id="KW-1185">Reference proteome</keyword>
<evidence type="ECO:0000313" key="3">
    <source>
        <dbReference type="Proteomes" id="UP000186406"/>
    </source>
</evidence>
<accession>A0A1M7ZN17</accession>
<proteinExistence type="predicted"/>
<feature type="transmembrane region" description="Helical" evidence="1">
    <location>
        <begin position="433"/>
        <end position="454"/>
    </location>
</feature>
<feature type="transmembrane region" description="Helical" evidence="1">
    <location>
        <begin position="147"/>
        <end position="166"/>
    </location>
</feature>
<dbReference type="Proteomes" id="UP000186406">
    <property type="component" value="Unassembled WGS sequence"/>
</dbReference>
<feature type="transmembrane region" description="Helical" evidence="1">
    <location>
        <begin position="227"/>
        <end position="244"/>
    </location>
</feature>
<feature type="transmembrane region" description="Helical" evidence="1">
    <location>
        <begin position="200"/>
        <end position="221"/>
    </location>
</feature>
<dbReference type="OrthoDB" id="1814621at2"/>
<organism evidence="2 3">
    <name type="scientific">Pseudoxanthobacter soli DSM 19599</name>
    <dbReference type="NCBI Taxonomy" id="1123029"/>
    <lineage>
        <taxon>Bacteria</taxon>
        <taxon>Pseudomonadati</taxon>
        <taxon>Pseudomonadota</taxon>
        <taxon>Alphaproteobacteria</taxon>
        <taxon>Hyphomicrobiales</taxon>
        <taxon>Segnochrobactraceae</taxon>
        <taxon>Pseudoxanthobacter</taxon>
    </lineage>
</organism>
<feature type="transmembrane region" description="Helical" evidence="1">
    <location>
        <begin position="330"/>
        <end position="349"/>
    </location>
</feature>
<feature type="transmembrane region" description="Helical" evidence="1">
    <location>
        <begin position="251"/>
        <end position="272"/>
    </location>
</feature>